<keyword evidence="18" id="KW-1185">Reference proteome</keyword>
<evidence type="ECO:0000256" key="1">
    <source>
        <dbReference type="ARBA" id="ARBA00022722"/>
    </source>
</evidence>
<dbReference type="GO" id="GO:0004527">
    <property type="term" value="F:exonuclease activity"/>
    <property type="evidence" value="ECO:0007669"/>
    <property type="project" value="UniProtKB-KW"/>
</dbReference>
<name>A0A4Y3PIQ4_BREPA</name>
<evidence type="ECO:0000256" key="9">
    <source>
        <dbReference type="ARBA" id="ARBA00023204"/>
    </source>
</evidence>
<feature type="domain" description="UvrD-like helicase ATP-binding" evidence="15">
    <location>
        <begin position="2"/>
        <end position="414"/>
    </location>
</feature>
<dbReference type="GO" id="GO:0000725">
    <property type="term" value="P:recombinational repair"/>
    <property type="evidence" value="ECO:0007669"/>
    <property type="project" value="TreeGrafter"/>
</dbReference>
<organism evidence="17 18">
    <name type="scientific">Brevibacillus parabrevis</name>
    <dbReference type="NCBI Taxonomy" id="54914"/>
    <lineage>
        <taxon>Bacteria</taxon>
        <taxon>Bacillati</taxon>
        <taxon>Bacillota</taxon>
        <taxon>Bacilli</taxon>
        <taxon>Bacillales</taxon>
        <taxon>Paenibacillaceae</taxon>
        <taxon>Brevibacillus</taxon>
    </lineage>
</organism>
<evidence type="ECO:0000256" key="5">
    <source>
        <dbReference type="ARBA" id="ARBA00022806"/>
    </source>
</evidence>
<dbReference type="GO" id="GO:0043138">
    <property type="term" value="F:3'-5' DNA helicase activity"/>
    <property type="evidence" value="ECO:0007669"/>
    <property type="project" value="UniProtKB-EC"/>
</dbReference>
<evidence type="ECO:0000256" key="7">
    <source>
        <dbReference type="ARBA" id="ARBA00022840"/>
    </source>
</evidence>
<evidence type="ECO:0000256" key="3">
    <source>
        <dbReference type="ARBA" id="ARBA00022763"/>
    </source>
</evidence>
<keyword evidence="9" id="KW-0234">DNA repair</keyword>
<comment type="catalytic activity">
    <reaction evidence="11">
        <text>Couples ATP hydrolysis with the unwinding of duplex DNA by translocating in the 3'-5' direction.</text>
        <dbReference type="EC" id="5.6.2.4"/>
    </reaction>
</comment>
<evidence type="ECO:0000256" key="11">
    <source>
        <dbReference type="ARBA" id="ARBA00034617"/>
    </source>
</evidence>
<dbReference type="PROSITE" id="PS51198">
    <property type="entry name" value="UVRD_HELICASE_ATP_BIND"/>
    <property type="match status" value="1"/>
</dbReference>
<dbReference type="EC" id="5.6.2.4" evidence="12"/>
<evidence type="ECO:0000313" key="18">
    <source>
        <dbReference type="Proteomes" id="UP000316882"/>
    </source>
</evidence>
<dbReference type="InterPro" id="IPR027417">
    <property type="entry name" value="P-loop_NTPase"/>
</dbReference>
<accession>A0A4Y3PIQ4</accession>
<evidence type="ECO:0000256" key="2">
    <source>
        <dbReference type="ARBA" id="ARBA00022741"/>
    </source>
</evidence>
<dbReference type="Pfam" id="PF13361">
    <property type="entry name" value="UvrD_C"/>
    <property type="match status" value="2"/>
</dbReference>
<dbReference type="CDD" id="cd17932">
    <property type="entry name" value="DEXQc_UvrD"/>
    <property type="match status" value="2"/>
</dbReference>
<dbReference type="Gene3D" id="1.10.486.10">
    <property type="entry name" value="PCRA, domain 4"/>
    <property type="match status" value="1"/>
</dbReference>
<reference evidence="17 18" key="1">
    <citation type="submission" date="2019-06" db="EMBL/GenBank/DDBJ databases">
        <title>Whole genome shotgun sequence of Brevibacillus parabrevis NBRC 12334.</title>
        <authorList>
            <person name="Hosoyama A."/>
            <person name="Uohara A."/>
            <person name="Ohji S."/>
            <person name="Ichikawa N."/>
        </authorList>
    </citation>
    <scope>NUCLEOTIDE SEQUENCE [LARGE SCALE GENOMIC DNA]</scope>
    <source>
        <strain evidence="17 18">NBRC 12334</strain>
    </source>
</reference>
<comment type="catalytic activity">
    <reaction evidence="13">
        <text>ATP + H2O = ADP + phosphate + H(+)</text>
        <dbReference type="Rhea" id="RHEA:13065"/>
        <dbReference type="ChEBI" id="CHEBI:15377"/>
        <dbReference type="ChEBI" id="CHEBI:15378"/>
        <dbReference type="ChEBI" id="CHEBI:30616"/>
        <dbReference type="ChEBI" id="CHEBI:43474"/>
        <dbReference type="ChEBI" id="CHEBI:456216"/>
        <dbReference type="EC" id="5.6.2.4"/>
    </reaction>
</comment>
<evidence type="ECO:0000313" key="17">
    <source>
        <dbReference type="EMBL" id="GEB33177.1"/>
    </source>
</evidence>
<dbReference type="AlphaFoldDB" id="A0A4Y3PIQ4"/>
<dbReference type="PANTHER" id="PTHR11070:SF2">
    <property type="entry name" value="ATP-DEPENDENT DNA HELICASE SRS2"/>
    <property type="match status" value="1"/>
</dbReference>
<dbReference type="Gene3D" id="3.90.320.10">
    <property type="match status" value="1"/>
</dbReference>
<dbReference type="Gene3D" id="3.40.50.300">
    <property type="entry name" value="P-loop containing nucleotide triphosphate hydrolases"/>
    <property type="match status" value="4"/>
</dbReference>
<dbReference type="Proteomes" id="UP000316882">
    <property type="component" value="Unassembled WGS sequence"/>
</dbReference>
<dbReference type="SUPFAM" id="SSF52980">
    <property type="entry name" value="Restriction endonuclease-like"/>
    <property type="match status" value="1"/>
</dbReference>
<dbReference type="InterPro" id="IPR011335">
    <property type="entry name" value="Restrct_endonuc-II-like"/>
</dbReference>
<keyword evidence="6" id="KW-0269">Exonuclease</keyword>
<keyword evidence="1" id="KW-0540">Nuclease</keyword>
<feature type="domain" description="UvrD-like helicase C-terminal" evidence="16">
    <location>
        <begin position="419"/>
        <end position="688"/>
    </location>
</feature>
<dbReference type="STRING" id="54914.AV540_25230"/>
<keyword evidence="4 14" id="KW-0378">Hydrolase</keyword>
<dbReference type="SUPFAM" id="SSF52540">
    <property type="entry name" value="P-loop containing nucleoside triphosphate hydrolases"/>
    <property type="match status" value="1"/>
</dbReference>
<dbReference type="EMBL" id="BJMH01000012">
    <property type="protein sequence ID" value="GEB33177.1"/>
    <property type="molecule type" value="Genomic_DNA"/>
</dbReference>
<keyword evidence="5 14" id="KW-0347">Helicase</keyword>
<dbReference type="Pfam" id="PF00580">
    <property type="entry name" value="UvrD-helicase"/>
    <property type="match status" value="1"/>
</dbReference>
<dbReference type="InterPro" id="IPR011604">
    <property type="entry name" value="PDDEXK-like_dom_sf"/>
</dbReference>
<gene>
    <name evidence="17" type="primary">addA_2</name>
    <name evidence="17" type="ORF">BPA01_27570</name>
</gene>
<keyword evidence="10" id="KW-0413">Isomerase</keyword>
<protein>
    <recommendedName>
        <fullName evidence="12">DNA 3'-5' helicase</fullName>
        <ecNumber evidence="12">5.6.2.4</ecNumber>
    </recommendedName>
</protein>
<evidence type="ECO:0000256" key="14">
    <source>
        <dbReference type="PROSITE-ProRule" id="PRU00560"/>
    </source>
</evidence>
<feature type="binding site" evidence="14">
    <location>
        <begin position="23"/>
        <end position="30"/>
    </location>
    <ligand>
        <name>ATP</name>
        <dbReference type="ChEBI" id="CHEBI:30616"/>
    </ligand>
</feature>
<dbReference type="RefSeq" id="WP_122965506.1">
    <property type="nucleotide sequence ID" value="NZ_BJMH01000012.1"/>
</dbReference>
<evidence type="ECO:0000256" key="6">
    <source>
        <dbReference type="ARBA" id="ARBA00022839"/>
    </source>
</evidence>
<evidence type="ECO:0000259" key="15">
    <source>
        <dbReference type="PROSITE" id="PS51198"/>
    </source>
</evidence>
<evidence type="ECO:0000256" key="10">
    <source>
        <dbReference type="ARBA" id="ARBA00023235"/>
    </source>
</evidence>
<dbReference type="InterPro" id="IPR014016">
    <property type="entry name" value="UvrD-like_ATP-bd"/>
</dbReference>
<keyword evidence="8" id="KW-0238">DNA-binding</keyword>
<dbReference type="GO" id="GO:0005524">
    <property type="term" value="F:ATP binding"/>
    <property type="evidence" value="ECO:0007669"/>
    <property type="project" value="UniProtKB-UniRule"/>
</dbReference>
<evidence type="ECO:0000256" key="12">
    <source>
        <dbReference type="ARBA" id="ARBA00034808"/>
    </source>
</evidence>
<evidence type="ECO:0000256" key="4">
    <source>
        <dbReference type="ARBA" id="ARBA00022801"/>
    </source>
</evidence>
<evidence type="ECO:0000256" key="13">
    <source>
        <dbReference type="ARBA" id="ARBA00048988"/>
    </source>
</evidence>
<evidence type="ECO:0000256" key="8">
    <source>
        <dbReference type="ARBA" id="ARBA00023125"/>
    </source>
</evidence>
<proteinExistence type="predicted"/>
<keyword evidence="7 14" id="KW-0067">ATP-binding</keyword>
<dbReference type="PROSITE" id="PS51217">
    <property type="entry name" value="UVRD_HELICASE_CTER"/>
    <property type="match status" value="1"/>
</dbReference>
<sequence length="1094" mass="125926">MEKLTESQRLAVEAKGSRILVSAGAGAGKTRVLTARVQHLIDHIGIAPERILALTFSDQAANEMKERIDRKLGKTDVTVLTFHRFCGRIVRDNPLLADVDPAFAMLDESTSHSFLRETIERELYSGNSDELIHWVEQCGPKTALDLFLAFYEHWRETSYSLDALQAKTEARLADEVRKCQEEIQTIMRQLHTISEGSAVKASGTLARMEKILAAWQVYTRLGWQRPHSRASKEETVCLQAEKCLHSLFGEVTRNVSKEVKDCFGKLSVWKKDQLWRELLTDQTARFRESLFAWMERTDQAYRMLKEIYGWCDFADLQRKAYMLLHDHKELREKYGMMYTHVLVDEYQDTSPIQQQILEQLEAGSDSTASLFMVGDARQSIYRFRGADVSGFEQMRKQLGDSDAYISMRENFRSAPSLVAFFAEMTRQLFGDGEIVSGLSESRSSNQPVVEVLIPALEEDCDPREAEARLVAQRINELGPALWGDVAILLQTRTHLAKYQQALEELEIPYVVHAGNGYWKRQAVHDLYHLVRLVENVEDDIALLGFLRGPLVGLSEHGLWRVAEQAGLRQGFLNFMENEDISCSAEDRKCLREAKRILLRARSLHKVAGLADWLHMLLYEEGLAEQLGFPDFAPVITLADELEKRGEFHLSDLLLWWQRLREGDDKEDTQQKENAHGKVKIMTIHAAKGLEFPIVFVPDLSHRYTKGIGRLHFSRDWGLANQHYHQDVKEWLPTLGYIRACEDERKAVIDEQKRLLYVAMTRAQEQLIFSGAAASFTDKPSIEECSNWFDWLPFLVPELRKGASDQVIRRPDWSLQVRVGMSHEPFLRATQKVTAMEKLDSPTSEKHVTARKNRFSQRIWSVSEWVELLADEQKKQKRNESVSYWRHESNRLQAYEWGHVLHRILEHLQGDHDLDYACEHLLKMALASIGLTSREAHETAWEHVKNDVATYMKSELHKECRRAKTLHSEMPFAIRLFGDDQDKGSLLLNGVMDKVWVRPDGKATIVDFKTHKYKNAAQAKRIVETYTPQLQLYAHAVEQLLGWRVDRAGLYMTATGSYMEVPCDLRARGVLFEKMHEIWTKAAIVPESEKRLFSL</sequence>
<evidence type="ECO:0000259" key="16">
    <source>
        <dbReference type="PROSITE" id="PS51217"/>
    </source>
</evidence>
<dbReference type="InterPro" id="IPR014017">
    <property type="entry name" value="DNA_helicase_UvrD-like_C"/>
</dbReference>
<keyword evidence="3" id="KW-0227">DNA damage</keyword>
<dbReference type="InterPro" id="IPR000212">
    <property type="entry name" value="DNA_helicase_UvrD/REP"/>
</dbReference>
<comment type="caution">
    <text evidence="17">The sequence shown here is derived from an EMBL/GenBank/DDBJ whole genome shotgun (WGS) entry which is preliminary data.</text>
</comment>
<keyword evidence="2 14" id="KW-0547">Nucleotide-binding</keyword>
<dbReference type="GO" id="GO:0003677">
    <property type="term" value="F:DNA binding"/>
    <property type="evidence" value="ECO:0007669"/>
    <property type="project" value="UniProtKB-KW"/>
</dbReference>
<dbReference type="PANTHER" id="PTHR11070">
    <property type="entry name" value="UVRD / RECB / PCRA DNA HELICASE FAMILY MEMBER"/>
    <property type="match status" value="1"/>
</dbReference>